<keyword evidence="7" id="KW-0131">Cell cycle</keyword>
<dbReference type="Pfam" id="PF20168">
    <property type="entry name" value="PDS5"/>
    <property type="match status" value="2"/>
</dbReference>
<dbReference type="Gene3D" id="1.25.10.10">
    <property type="entry name" value="Leucine-rich Repeat Variant"/>
    <property type="match status" value="3"/>
</dbReference>
<dbReference type="GO" id="GO:0005634">
    <property type="term" value="C:nucleus"/>
    <property type="evidence" value="ECO:0007669"/>
    <property type="project" value="UniProtKB-SubCell"/>
</dbReference>
<dbReference type="GO" id="GO:0051301">
    <property type="term" value="P:cell division"/>
    <property type="evidence" value="ECO:0007669"/>
    <property type="project" value="UniProtKB-KW"/>
</dbReference>
<keyword evidence="3" id="KW-0227">DNA damage</keyword>
<proteinExistence type="predicted"/>
<dbReference type="Proteomes" id="UP000823749">
    <property type="component" value="Chromosome 6"/>
</dbReference>
<keyword evidence="2" id="KW-0132">Cell division</keyword>
<keyword evidence="10" id="KW-1185">Reference proteome</keyword>
<evidence type="ECO:0000256" key="7">
    <source>
        <dbReference type="ARBA" id="ARBA00023306"/>
    </source>
</evidence>
<gene>
    <name evidence="9" type="ORF">RHGRI_017042</name>
</gene>
<evidence type="ECO:0000256" key="5">
    <source>
        <dbReference type="ARBA" id="ARBA00023204"/>
    </source>
</evidence>
<dbReference type="SUPFAM" id="SSF48371">
    <property type="entry name" value="ARM repeat"/>
    <property type="match status" value="2"/>
</dbReference>
<evidence type="ECO:0000313" key="9">
    <source>
        <dbReference type="EMBL" id="KAG5544486.1"/>
    </source>
</evidence>
<dbReference type="GO" id="GO:0000785">
    <property type="term" value="C:chromatin"/>
    <property type="evidence" value="ECO:0007669"/>
    <property type="project" value="TreeGrafter"/>
</dbReference>
<comment type="caution">
    <text evidence="9">The sequence shown here is derived from an EMBL/GenBank/DDBJ whole genome shotgun (WGS) entry which is preliminary data.</text>
</comment>
<dbReference type="PANTHER" id="PTHR12663:SF50">
    <property type="entry name" value="SISTER CHROMATID COHESION PROTEIN PDS5 HOMOLOG B"/>
    <property type="match status" value="1"/>
</dbReference>
<dbReference type="PANTHER" id="PTHR12663">
    <property type="entry name" value="ANDROGEN INDUCED INHIBITOR OF PROLIFERATION AS3 / PDS5-RELATED"/>
    <property type="match status" value="1"/>
</dbReference>
<keyword evidence="4" id="KW-0498">Mitosis</keyword>
<keyword evidence="5" id="KW-0234">DNA repair</keyword>
<name>A0AAV6JWC7_9ERIC</name>
<keyword evidence="6" id="KW-0539">Nucleus</keyword>
<dbReference type="GO" id="GO:0007064">
    <property type="term" value="P:mitotic sister chromatid cohesion"/>
    <property type="evidence" value="ECO:0007669"/>
    <property type="project" value="InterPro"/>
</dbReference>
<dbReference type="GO" id="GO:0035825">
    <property type="term" value="P:homologous recombination"/>
    <property type="evidence" value="ECO:0007669"/>
    <property type="project" value="UniProtKB-ARBA"/>
</dbReference>
<dbReference type="InterPro" id="IPR016024">
    <property type="entry name" value="ARM-type_fold"/>
</dbReference>
<comment type="subcellular location">
    <subcellularLocation>
        <location evidence="1">Nucleus</location>
    </subcellularLocation>
</comment>
<evidence type="ECO:0000256" key="6">
    <source>
        <dbReference type="ARBA" id="ARBA00023242"/>
    </source>
</evidence>
<dbReference type="InterPro" id="IPR011989">
    <property type="entry name" value="ARM-like"/>
</dbReference>
<reference evidence="9 10" key="1">
    <citation type="submission" date="2020-08" db="EMBL/GenBank/DDBJ databases">
        <title>Plant Genome Project.</title>
        <authorList>
            <person name="Zhang R.-G."/>
        </authorList>
    </citation>
    <scope>NUCLEOTIDE SEQUENCE [LARGE SCALE GENOMIC DNA]</scope>
    <source>
        <strain evidence="9">WSP0</strain>
        <tissue evidence="9">Leaf</tissue>
    </source>
</reference>
<evidence type="ECO:0000256" key="8">
    <source>
        <dbReference type="SAM" id="MobiDB-lite"/>
    </source>
</evidence>
<evidence type="ECO:0000256" key="2">
    <source>
        <dbReference type="ARBA" id="ARBA00022618"/>
    </source>
</evidence>
<organism evidence="9 10">
    <name type="scientific">Rhododendron griersonianum</name>
    <dbReference type="NCBI Taxonomy" id="479676"/>
    <lineage>
        <taxon>Eukaryota</taxon>
        <taxon>Viridiplantae</taxon>
        <taxon>Streptophyta</taxon>
        <taxon>Embryophyta</taxon>
        <taxon>Tracheophyta</taxon>
        <taxon>Spermatophyta</taxon>
        <taxon>Magnoliopsida</taxon>
        <taxon>eudicotyledons</taxon>
        <taxon>Gunneridae</taxon>
        <taxon>Pentapetalae</taxon>
        <taxon>asterids</taxon>
        <taxon>Ericales</taxon>
        <taxon>Ericaceae</taxon>
        <taxon>Ericoideae</taxon>
        <taxon>Rhodoreae</taxon>
        <taxon>Rhododendron</taxon>
    </lineage>
</organism>
<dbReference type="CDD" id="cd19953">
    <property type="entry name" value="PDS5"/>
    <property type="match status" value="1"/>
</dbReference>
<evidence type="ECO:0008006" key="11">
    <source>
        <dbReference type="Google" id="ProtNLM"/>
    </source>
</evidence>
<protein>
    <recommendedName>
        <fullName evidence="11">ARM repeat superfamily protein</fullName>
    </recommendedName>
</protein>
<evidence type="ECO:0000313" key="10">
    <source>
        <dbReference type="Proteomes" id="UP000823749"/>
    </source>
</evidence>
<dbReference type="GO" id="GO:0006281">
    <property type="term" value="P:DNA repair"/>
    <property type="evidence" value="ECO:0007669"/>
    <property type="project" value="UniProtKB-KW"/>
</dbReference>
<dbReference type="EMBL" id="JACTNZ010000006">
    <property type="protein sequence ID" value="KAG5544486.1"/>
    <property type="molecule type" value="Genomic_DNA"/>
</dbReference>
<sequence length="1432" mass="161382">MADAEVAERLISDIGKQLAARKTCPNKDLLVKLLRQAESAFSELDQSSSLEPSIKPLINSLVKHNLLQHKDKDIRLLVALCFCEIIRVLAPSPDLTDVVFKDIFTLFLGLFADLADTTSPYFPRRLKVLETLGKLNFFVLMFDTGCDDLVLKMFDTFFSVVRFCGENLRDKRLRIIAALFIFLYLLGDVVNDDELCAISITFTANDDAQGVRTVASWVIIECREHHPQSLFSAMSSIIGHILKEKEKVTHSLIDIILQNLLKEEKGASPVARMLAVSVIRSCAEELETYVFEFLTSCIVNRDGVRSDLKEFYHEIIYEVIQYAPQMLLNVIPTLTRELLADQVDVRIKAVKFIGRLLALPGRHLAHEYRQLFIEFTKRFSDKSAEVRLGAISCAKAFYMTYPSGTEALEVLTALEGRLLDFDDRVRTQAVVVVCDLARANLKSVPHELISRATERLRDKKVSVRKKALQKLLEVYRDYCTKCAAGIVTPIDQFEQIPCKILMLCYDKDCKEFSPQSMELVLAEELFPASLAIEERTRHWIFLFSLFDSPHLKALNAILSHKRRLQAEMQVYLALLKEENNGSEEVQKGIQTSLAKLSSSFPESSKAEECFHKLNLEKDDRIFTTLAQLLDEVNLKSAESTRDNFLRKMGDRHPHFGFLQLLSRKCLFSIFSSEHVQCILDQLLSDKLGNKNLENSTVKLLLGIISAFPSLLRGSENLFQSLLLKDGVQIHEDLILILAKAGPHIHIKISDIYPSLERVCLEGTRAQSKLAVSAIAALTNTSEQFIFSELCETLVNALHGGQNIPTLLQSWGCLAQHAVTGFDSRHEEISRFIIENLLQSTNIFGLKALVRSFLPHRSTHVGHDINQLIDVLSKLLQNGYVSDGIMSCESDMAYMRLAAAKSVLRLSRRWDLHIPPQIFRVAILMAKDSTALVCKPFIAKIHKLLKQHAIPSKYACAFAIAASDSLENVRDESLKCMREFVKEFRRKARTRQTSAKQQGFTDYPEYIVVFLIHVLAHDSGFPPENCDDEEIYALFLRPLAFTLHALVNASFVDGDMDVIHSAVSCLQKILFAIKQAEDAVDAHTTPASFNCLARSHLIAKIANRVALCFESQISHPSSARNKRGRKCQEDFSMLEIIKCSTLNLPLHKTNDLFTYRTGQLSDASFSHGKEIHETLNQELNIRGRQKRALSPTPLRSVELHNEFAIYDENEKSESGNSEPLIRREHLPSSCDSVTTEPSLTHMEDLKSSSVIVNGVVGLCDRTGAELSKCTGMANLCSLKDFGNTSQELVGQRIKLWSSVDRCVGFLLITYDNGQVEVVCLETENWETISNEFLQEKESNTSNSQHCDFVNHQTKLDDEFWDDICPAKSFPIKSNRNFLKRRIPLPDFATDKKCPVSVKLKTLLAWIGIRANSVTSGCREGEQGAETLIGHVKI</sequence>
<feature type="region of interest" description="Disordered" evidence="8">
    <location>
        <begin position="1207"/>
        <end position="1236"/>
    </location>
</feature>
<dbReference type="InterPro" id="IPR039776">
    <property type="entry name" value="Pds5"/>
</dbReference>
<evidence type="ECO:0000256" key="3">
    <source>
        <dbReference type="ARBA" id="ARBA00022763"/>
    </source>
</evidence>
<evidence type="ECO:0000256" key="1">
    <source>
        <dbReference type="ARBA" id="ARBA00004123"/>
    </source>
</evidence>
<evidence type="ECO:0000256" key="4">
    <source>
        <dbReference type="ARBA" id="ARBA00022776"/>
    </source>
</evidence>
<accession>A0AAV6JWC7</accession>